<keyword evidence="5" id="KW-0716">Sensory transduction</keyword>
<organism evidence="20 21">
    <name type="scientific">Chanos chanos</name>
    <name type="common">Milkfish</name>
    <name type="synonym">Mugil chanos</name>
    <dbReference type="NCBI Taxonomy" id="29144"/>
    <lineage>
        <taxon>Eukaryota</taxon>
        <taxon>Metazoa</taxon>
        <taxon>Chordata</taxon>
        <taxon>Craniata</taxon>
        <taxon>Vertebrata</taxon>
        <taxon>Euteleostomi</taxon>
        <taxon>Actinopterygii</taxon>
        <taxon>Neopterygii</taxon>
        <taxon>Teleostei</taxon>
        <taxon>Ostariophysi</taxon>
        <taxon>Gonorynchiformes</taxon>
        <taxon>Chanidae</taxon>
        <taxon>Chanos</taxon>
    </lineage>
</organism>
<evidence type="ECO:0000256" key="10">
    <source>
        <dbReference type="ARBA" id="ARBA00023040"/>
    </source>
</evidence>
<dbReference type="PANTHER" id="PTHR24061:SF5">
    <property type="entry name" value="G-PROTEIN COUPLED RECEPTOR FAMILY C GROUP 6 MEMBER A"/>
    <property type="match status" value="1"/>
</dbReference>
<reference evidence="21" key="1">
    <citation type="submission" date="2025-08" db="UniProtKB">
        <authorList>
            <consortium name="RefSeq"/>
        </authorList>
    </citation>
    <scope>IDENTIFICATION</scope>
</reference>
<dbReference type="PROSITE" id="PS50259">
    <property type="entry name" value="G_PROTEIN_RECEP_F3_4"/>
    <property type="match status" value="1"/>
</dbReference>
<dbReference type="FunFam" id="2.10.50.30:FF:000004">
    <property type="entry name" value="Taste receptor type 1 member 3-like protein"/>
    <property type="match status" value="1"/>
</dbReference>
<dbReference type="SUPFAM" id="SSF53822">
    <property type="entry name" value="Periplasmic binding protein-like I"/>
    <property type="match status" value="1"/>
</dbReference>
<keyword evidence="4" id="KW-1003">Cell membrane</keyword>
<evidence type="ECO:0000256" key="16">
    <source>
        <dbReference type="ARBA" id="ARBA00039774"/>
    </source>
</evidence>
<dbReference type="Proteomes" id="UP000504632">
    <property type="component" value="Chromosome 9"/>
</dbReference>
<dbReference type="Pfam" id="PF01094">
    <property type="entry name" value="ANF_receptor"/>
    <property type="match status" value="1"/>
</dbReference>
<keyword evidence="6 17" id="KW-0812">Transmembrane</keyword>
<dbReference type="InterPro" id="IPR000068">
    <property type="entry name" value="GPCR_3_Ca_sens_rcpt-rel"/>
</dbReference>
<keyword evidence="15" id="KW-0807">Transducer</keyword>
<evidence type="ECO:0000256" key="3">
    <source>
        <dbReference type="ARBA" id="ARBA00011748"/>
    </source>
</evidence>
<evidence type="ECO:0000313" key="20">
    <source>
        <dbReference type="Proteomes" id="UP000504632"/>
    </source>
</evidence>
<name>A0A6J2WA10_CHACN</name>
<feature type="domain" description="G-protein coupled receptors family 3 profile" evidence="19">
    <location>
        <begin position="567"/>
        <end position="819"/>
    </location>
</feature>
<feature type="transmembrane region" description="Helical" evidence="17">
    <location>
        <begin position="678"/>
        <end position="698"/>
    </location>
</feature>
<feature type="transmembrane region" description="Helical" evidence="17">
    <location>
        <begin position="721"/>
        <end position="743"/>
    </location>
</feature>
<protein>
    <recommendedName>
        <fullName evidence="16">G-protein coupled receptor family C group 6 member A</fullName>
    </recommendedName>
</protein>
<dbReference type="Gene3D" id="2.10.50.30">
    <property type="entry name" value="GPCR, family 3, nine cysteines domain"/>
    <property type="match status" value="1"/>
</dbReference>
<keyword evidence="10" id="KW-0297">G-protein coupled receptor</keyword>
<keyword evidence="20" id="KW-1185">Reference proteome</keyword>
<comment type="similarity">
    <text evidence="2">Belongs to the G-protein coupled receptor 3 family.</text>
</comment>
<evidence type="ECO:0000256" key="8">
    <source>
        <dbReference type="ARBA" id="ARBA00022729"/>
    </source>
</evidence>
<evidence type="ECO:0000256" key="17">
    <source>
        <dbReference type="SAM" id="Phobius"/>
    </source>
</evidence>
<keyword evidence="7" id="KW-0552">Olfaction</keyword>
<dbReference type="PRINTS" id="PR00248">
    <property type="entry name" value="GPCRMGR"/>
</dbReference>
<dbReference type="InParanoid" id="A0A6J2WA10"/>
<feature type="transmembrane region" description="Helical" evidence="17">
    <location>
        <begin position="566"/>
        <end position="592"/>
    </location>
</feature>
<evidence type="ECO:0000256" key="18">
    <source>
        <dbReference type="SAM" id="SignalP"/>
    </source>
</evidence>
<feature type="transmembrane region" description="Helical" evidence="17">
    <location>
        <begin position="637"/>
        <end position="658"/>
    </location>
</feature>
<gene>
    <name evidence="21" type="primary">gprc6a</name>
</gene>
<dbReference type="InterPro" id="IPR001828">
    <property type="entry name" value="ANF_lig-bd_rcpt"/>
</dbReference>
<dbReference type="GO" id="GO:0004930">
    <property type="term" value="F:G protein-coupled receptor activity"/>
    <property type="evidence" value="ECO:0007669"/>
    <property type="project" value="UniProtKB-KW"/>
</dbReference>
<keyword evidence="13 21" id="KW-0675">Receptor</keyword>
<accession>A0A6J2WA10</accession>
<keyword evidence="9 17" id="KW-1133">Transmembrane helix</keyword>
<dbReference type="OrthoDB" id="425344at2759"/>
<evidence type="ECO:0000313" key="21">
    <source>
        <dbReference type="RefSeq" id="XP_030641189.1"/>
    </source>
</evidence>
<comment type="subcellular location">
    <subcellularLocation>
        <location evidence="1">Cell membrane</location>
        <topology evidence="1">Multi-pass membrane protein</topology>
    </subcellularLocation>
</comment>
<evidence type="ECO:0000256" key="7">
    <source>
        <dbReference type="ARBA" id="ARBA00022725"/>
    </source>
</evidence>
<dbReference type="GeneID" id="115821508"/>
<proteinExistence type="inferred from homology"/>
<dbReference type="InterPro" id="IPR028082">
    <property type="entry name" value="Peripla_BP_I"/>
</dbReference>
<dbReference type="Gene3D" id="3.40.50.2300">
    <property type="match status" value="2"/>
</dbReference>
<evidence type="ECO:0000256" key="2">
    <source>
        <dbReference type="ARBA" id="ARBA00007242"/>
    </source>
</evidence>
<feature type="transmembrane region" description="Helical" evidence="17">
    <location>
        <begin position="604"/>
        <end position="625"/>
    </location>
</feature>
<evidence type="ECO:0000256" key="15">
    <source>
        <dbReference type="ARBA" id="ARBA00023224"/>
    </source>
</evidence>
<dbReference type="InterPro" id="IPR017978">
    <property type="entry name" value="GPCR_3_C"/>
</dbReference>
<feature type="chain" id="PRO_5026893884" description="G-protein coupled receptor family C group 6 member A" evidence="18">
    <location>
        <begin position="22"/>
        <end position="899"/>
    </location>
</feature>
<evidence type="ECO:0000256" key="6">
    <source>
        <dbReference type="ARBA" id="ARBA00022692"/>
    </source>
</evidence>
<dbReference type="Pfam" id="PF07562">
    <property type="entry name" value="NCD3G"/>
    <property type="match status" value="1"/>
</dbReference>
<evidence type="ECO:0000256" key="12">
    <source>
        <dbReference type="ARBA" id="ARBA00023157"/>
    </source>
</evidence>
<evidence type="ECO:0000259" key="19">
    <source>
        <dbReference type="PROSITE" id="PS50259"/>
    </source>
</evidence>
<keyword evidence="8 18" id="KW-0732">Signal</keyword>
<dbReference type="InterPro" id="IPR038550">
    <property type="entry name" value="GPCR_3_9-Cys_sf"/>
</dbReference>
<dbReference type="FunCoup" id="A0A6J2WA10">
    <property type="interactions" value="1156"/>
</dbReference>
<evidence type="ECO:0000256" key="4">
    <source>
        <dbReference type="ARBA" id="ARBA00022475"/>
    </source>
</evidence>
<feature type="transmembrane region" description="Helical" evidence="17">
    <location>
        <begin position="783"/>
        <end position="805"/>
    </location>
</feature>
<evidence type="ECO:0000256" key="9">
    <source>
        <dbReference type="ARBA" id="ARBA00022989"/>
    </source>
</evidence>
<sequence>MTHSMFLRFVLVLSTVGQASLMQFRQPGAVAPGDIIIGGMFPIHAGVKSDGLVKPQPPLCVSLNIGALAQSLAMVQAVEMANNSTLLKDLNITLGYRIHDSCSDVSTALLATLDLTQIHKDCGFSTSRSQCSQRVVAVVGASYSEISIAVARELNLELIPQISYASTATILSDKNRFPAFMRTVPNDNYQTKAMVKMMAERGWNWVGIIITDGDYGRSALESFSTWASESGICLAFKEILPDSLTDLSLASALNQTVDTIHNNPKVKVIVSFAKPMHMKHLFKHLLGKITSDRVWIASDSWSTSEDVVEGIDLADIGKVVGFTFKSGNITPFYQFLRSLRDSDVQRNNSFLDELYHGCNHSSKTKKLSSDTEVEKLIKYTHADAVFSVQMAVSAITYAVAGICRRINCKARTAVQPWEFLTKLRNTTFEKEGGTYKFDQNGDINLGYDISLWNMSMGKVQTINIVAVYYMQNGSFALVSQEAKESMAVLENVVSRCSDNCEPGQFKKTAEGQHTCCYECINCTENHYTNATDMDLCLACNTETEWADMGSSKCNTKTLMFFTWRDGFAVVLLTSSGLGILLVLLIAALFVWHRQSPVVKAAGGPLCYIILLSLIGSFVSAVLFVGRPSDLQCKTRQVLFGLSFTLCVSCILVKSLKILLAFQMNPELRDLLRKLFKPYVIIFICVSLQVVTCTLWLLMNSPRSRHLPLSKVILAECGEGSYTAFGVMLAYIAALALVCFGFAFKGRKLPEKYNDAKFITFGMLIYLISWVIFVPVYVTTTGKYLPAVEMVVILISNYGILSCHFFPKCYVILFKKEHNTKDAFLKNVYEYSRKSADCINKSGCPEVENNAENNLFSIFRQTFLFPNEKSQEPNLKYGSFSQSYFSASAHSSLKRRTFSI</sequence>
<evidence type="ECO:0000256" key="14">
    <source>
        <dbReference type="ARBA" id="ARBA00023180"/>
    </source>
</evidence>
<dbReference type="AlphaFoldDB" id="A0A6J2WA10"/>
<comment type="subunit">
    <text evidence="3">Homodimer; disulfide-linked.</text>
</comment>
<feature type="signal peptide" evidence="18">
    <location>
        <begin position="1"/>
        <end position="21"/>
    </location>
</feature>
<evidence type="ECO:0000256" key="13">
    <source>
        <dbReference type="ARBA" id="ARBA00023170"/>
    </source>
</evidence>
<dbReference type="PANTHER" id="PTHR24061">
    <property type="entry name" value="CALCIUM-SENSING RECEPTOR-RELATED"/>
    <property type="match status" value="1"/>
</dbReference>
<dbReference type="GO" id="GO:0007608">
    <property type="term" value="P:sensory perception of smell"/>
    <property type="evidence" value="ECO:0007669"/>
    <property type="project" value="UniProtKB-KW"/>
</dbReference>
<evidence type="ECO:0000256" key="11">
    <source>
        <dbReference type="ARBA" id="ARBA00023136"/>
    </source>
</evidence>
<dbReference type="CTD" id="222545"/>
<feature type="transmembrane region" description="Helical" evidence="17">
    <location>
        <begin position="755"/>
        <end position="777"/>
    </location>
</feature>
<dbReference type="RefSeq" id="XP_030641189.1">
    <property type="nucleotide sequence ID" value="XM_030785329.1"/>
</dbReference>
<dbReference type="GO" id="GO:0005886">
    <property type="term" value="C:plasma membrane"/>
    <property type="evidence" value="ECO:0007669"/>
    <property type="project" value="UniProtKB-SubCell"/>
</dbReference>
<dbReference type="InterPro" id="IPR000337">
    <property type="entry name" value="GPCR_3"/>
</dbReference>
<dbReference type="Pfam" id="PF00003">
    <property type="entry name" value="7tm_3"/>
    <property type="match status" value="1"/>
</dbReference>
<evidence type="ECO:0000256" key="5">
    <source>
        <dbReference type="ARBA" id="ARBA00022606"/>
    </source>
</evidence>
<keyword evidence="11 17" id="KW-0472">Membrane</keyword>
<dbReference type="FunFam" id="3.40.50.2300:FF:000152">
    <property type="entry name" value="G protein-coupled receptor class C group 6 member A"/>
    <property type="match status" value="1"/>
</dbReference>
<dbReference type="InterPro" id="IPR011500">
    <property type="entry name" value="GPCR_3_9-Cys_dom"/>
</dbReference>
<keyword evidence="14" id="KW-0325">Glycoprotein</keyword>
<evidence type="ECO:0000256" key="1">
    <source>
        <dbReference type="ARBA" id="ARBA00004651"/>
    </source>
</evidence>
<keyword evidence="12" id="KW-1015">Disulfide bond</keyword>